<evidence type="ECO:0000256" key="3">
    <source>
        <dbReference type="ARBA" id="ARBA00023015"/>
    </source>
</evidence>
<dbReference type="SMART" id="SM01043">
    <property type="entry name" value="BTAD"/>
    <property type="match status" value="1"/>
</dbReference>
<protein>
    <recommendedName>
        <fullName evidence="8">OmpR/PhoB-type domain-containing protein</fullName>
    </recommendedName>
</protein>
<dbReference type="InterPro" id="IPR027417">
    <property type="entry name" value="P-loop_NTPase"/>
</dbReference>
<comment type="similarity">
    <text evidence="1">Belongs to the AfsR/DnrI/RedD regulatory family.</text>
</comment>
<dbReference type="Proteomes" id="UP000649259">
    <property type="component" value="Unassembled WGS sequence"/>
</dbReference>
<reference evidence="10" key="1">
    <citation type="submission" date="2023-07" db="EMBL/GenBank/DDBJ databases">
        <title>Whole genome shotgun sequence of Streptomyces cacaoi subsp. asoensis NBRC 13813.</title>
        <authorList>
            <person name="Komaki H."/>
            <person name="Tamura T."/>
        </authorList>
    </citation>
    <scope>NUCLEOTIDE SEQUENCE [LARGE SCALE GENOMIC DNA]</scope>
    <source>
        <strain evidence="10">NBRC 13813</strain>
    </source>
</reference>
<dbReference type="InterPro" id="IPR001867">
    <property type="entry name" value="OmpR/PhoB-type_DNA-bd"/>
</dbReference>
<dbReference type="InterPro" id="IPR051677">
    <property type="entry name" value="AfsR-DnrI-RedD_regulator"/>
</dbReference>
<evidence type="ECO:0000256" key="2">
    <source>
        <dbReference type="ARBA" id="ARBA00023012"/>
    </source>
</evidence>
<feature type="domain" description="OmpR/PhoB-type" evidence="8">
    <location>
        <begin position="9"/>
        <end position="113"/>
    </location>
</feature>
<evidence type="ECO:0000256" key="4">
    <source>
        <dbReference type="ARBA" id="ARBA00023125"/>
    </source>
</evidence>
<dbReference type="CDD" id="cd15831">
    <property type="entry name" value="BTAD"/>
    <property type="match status" value="1"/>
</dbReference>
<dbReference type="InterPro" id="IPR005158">
    <property type="entry name" value="BTAD"/>
</dbReference>
<dbReference type="PANTHER" id="PTHR35807">
    <property type="entry name" value="TRANSCRIPTIONAL REGULATOR REDD-RELATED"/>
    <property type="match status" value="1"/>
</dbReference>
<evidence type="ECO:0000256" key="5">
    <source>
        <dbReference type="ARBA" id="ARBA00023163"/>
    </source>
</evidence>
<keyword evidence="4 6" id="KW-0238">DNA-binding</keyword>
<dbReference type="Pfam" id="PF03704">
    <property type="entry name" value="BTAD"/>
    <property type="match status" value="1"/>
</dbReference>
<keyword evidence="10" id="KW-1185">Reference proteome</keyword>
<dbReference type="InterPro" id="IPR041664">
    <property type="entry name" value="AAA_16"/>
</dbReference>
<dbReference type="PROSITE" id="PS51755">
    <property type="entry name" value="OMPR_PHOB"/>
    <property type="match status" value="1"/>
</dbReference>
<dbReference type="SUPFAM" id="SSF46894">
    <property type="entry name" value="C-terminal effector domain of the bipartite response regulators"/>
    <property type="match status" value="1"/>
</dbReference>
<dbReference type="Pfam" id="PF00486">
    <property type="entry name" value="Trans_reg_C"/>
    <property type="match status" value="1"/>
</dbReference>
<dbReference type="SUPFAM" id="SSF48452">
    <property type="entry name" value="TPR-like"/>
    <property type="match status" value="1"/>
</dbReference>
<dbReference type="Gene3D" id="1.10.10.10">
    <property type="entry name" value="Winged helix-like DNA-binding domain superfamily/Winged helix DNA-binding domain"/>
    <property type="match status" value="1"/>
</dbReference>
<feature type="DNA-binding region" description="OmpR/PhoB-type" evidence="6">
    <location>
        <begin position="9"/>
        <end position="113"/>
    </location>
</feature>
<organism evidence="9 10">
    <name type="scientific">Streptomyces asoensis</name>
    <dbReference type="NCBI Taxonomy" id="249586"/>
    <lineage>
        <taxon>Bacteria</taxon>
        <taxon>Bacillati</taxon>
        <taxon>Actinomycetota</taxon>
        <taxon>Actinomycetes</taxon>
        <taxon>Kitasatosporales</taxon>
        <taxon>Streptomycetaceae</taxon>
        <taxon>Streptomyces</taxon>
    </lineage>
</organism>
<accession>A0ABQ3RY86</accession>
<gene>
    <name evidence="9" type="ORF">Saso_24220</name>
</gene>
<dbReference type="EMBL" id="BNEB01000002">
    <property type="protein sequence ID" value="GHI60772.1"/>
    <property type="molecule type" value="Genomic_DNA"/>
</dbReference>
<dbReference type="InterPro" id="IPR036388">
    <property type="entry name" value="WH-like_DNA-bd_sf"/>
</dbReference>
<feature type="compositionally biased region" description="Basic and acidic residues" evidence="7">
    <location>
        <begin position="277"/>
        <end position="303"/>
    </location>
</feature>
<dbReference type="Gene3D" id="3.40.50.300">
    <property type="entry name" value="P-loop containing nucleotide triphosphate hydrolases"/>
    <property type="match status" value="1"/>
</dbReference>
<dbReference type="InterPro" id="IPR011990">
    <property type="entry name" value="TPR-like_helical_dom_sf"/>
</dbReference>
<dbReference type="InterPro" id="IPR016032">
    <property type="entry name" value="Sig_transdc_resp-reg_C-effctor"/>
</dbReference>
<feature type="region of interest" description="Disordered" evidence="7">
    <location>
        <begin position="269"/>
        <end position="338"/>
    </location>
</feature>
<dbReference type="SMART" id="SM00862">
    <property type="entry name" value="Trans_reg_C"/>
    <property type="match status" value="1"/>
</dbReference>
<evidence type="ECO:0000256" key="1">
    <source>
        <dbReference type="ARBA" id="ARBA00005820"/>
    </source>
</evidence>
<dbReference type="SUPFAM" id="SSF52540">
    <property type="entry name" value="P-loop containing nucleoside triphosphate hydrolases"/>
    <property type="match status" value="1"/>
</dbReference>
<sequence length="1112" mass="119464">MMYATEVHQPRTLTADLSLEAFGVMTARRGSEPVHLGPPRHRAVLGLLMLRLGQVVRVDQLVDELWGDKPPRRPHATLQTYMSHLRRALTSGHGKDAGVAPLHYRAPGYVLALDPQAIDVCRFDEMVSRGQQHAAEGRFGEAREALDSALHLWRADPFLDLTSYEPLAEESARLQHLRTAAVTIRAEALLALGDARTTVESLRREVIRFPSDERIVAALMTGLYRLGQQTEALRLYERTRTQLSEELGVAPGDDLRRVHLAILRHELGGAAPAGQRAEVRARPDREPRSEESRPPADAVHGRAADPATTGTGPGGHTGARPVDDAAGSGRTPAHASPLPLFEGREHALASLRRSITAALEGSGHLTAVVGQAGVGKTELLAQATAHAAGWVAGTRVVRVSCRTAEGMPACWVWQQALRMLGGPDALPGDNAPRLCPDPTVTTLSDSPEGADADRREQTQQRFLAHDALSETILRHADDAPLLLVLENVHLADRPTLDVLALLSDGTQGRAVSVVISVRESGVGAGAEPDGPLQELLADSRTDVVHLDDLSEEQVQTLLAAQGGPGPATPVVRGLYERSGGNPYLLGQLLAHAGGARSLHAARAARQVLTEIPTGVSSMLRRRLAGLAPEVLRVLRGCAVLGTEADLTLLTTVLGDTTPGVRAVEEALRTGLLRRDHDHARTLVFRYGLVRDVLLAEMSDQERSDLHAWAVDVLGRQADGHPAAASRLAHHAWQASLTLPPDQVLPYLVRAGEQAALESRYDRAQTWFRRAHALLTSGPSASGAAAQALQLRKRILQIATVTRGYGDREVVAESQRVLSMSPAAVQEPALVFSQCIAQLVTGHREESARRAHQLRVMAQNGDAPEARLHERLAHGILHLPDRTAEALAALTEAEQTAGNLSAARLRQLAHHTQHDPRFLAMNHRTLALSLLGAQDDALALAQELLALTGCEGTPVDRASAHYSHALVAALAEDADATASSAAEGLRIADAHGLLHWAALLKVCRGWAQHRLGTPGALDALKAAVTDLSVRHLRIRLPLHLGLLAHAQYDAGAVEAARATLRRAAREIRAAGEDAYLSPDLPFNRLPRLQPPLPPRGCSDPTEHLAGLPRRSGH</sequence>
<feature type="region of interest" description="Disordered" evidence="7">
    <location>
        <begin position="1086"/>
        <end position="1112"/>
    </location>
</feature>
<keyword evidence="3" id="KW-0805">Transcription regulation</keyword>
<dbReference type="Pfam" id="PF13191">
    <property type="entry name" value="AAA_16"/>
    <property type="match status" value="1"/>
</dbReference>
<evidence type="ECO:0000313" key="9">
    <source>
        <dbReference type="EMBL" id="GHI60772.1"/>
    </source>
</evidence>
<evidence type="ECO:0000313" key="10">
    <source>
        <dbReference type="Proteomes" id="UP000649259"/>
    </source>
</evidence>
<evidence type="ECO:0000256" key="6">
    <source>
        <dbReference type="PROSITE-ProRule" id="PRU01091"/>
    </source>
</evidence>
<keyword evidence="5" id="KW-0804">Transcription</keyword>
<evidence type="ECO:0000259" key="8">
    <source>
        <dbReference type="PROSITE" id="PS51755"/>
    </source>
</evidence>
<evidence type="ECO:0000256" key="7">
    <source>
        <dbReference type="SAM" id="MobiDB-lite"/>
    </source>
</evidence>
<comment type="caution">
    <text evidence="9">The sequence shown here is derived from an EMBL/GenBank/DDBJ whole genome shotgun (WGS) entry which is preliminary data.</text>
</comment>
<dbReference type="PANTHER" id="PTHR35807:SF1">
    <property type="entry name" value="TRANSCRIPTIONAL REGULATOR REDD"/>
    <property type="match status" value="1"/>
</dbReference>
<keyword evidence="2" id="KW-0902">Two-component regulatory system</keyword>
<name>A0ABQ3RY86_9ACTN</name>
<dbReference type="Gene3D" id="1.25.40.10">
    <property type="entry name" value="Tetratricopeptide repeat domain"/>
    <property type="match status" value="1"/>
</dbReference>
<proteinExistence type="inferred from homology"/>